<evidence type="ECO:0000256" key="1">
    <source>
        <dbReference type="SAM" id="MobiDB-lite"/>
    </source>
</evidence>
<feature type="region of interest" description="Disordered" evidence="1">
    <location>
        <begin position="100"/>
        <end position="131"/>
    </location>
</feature>
<dbReference type="STRING" id="1005945.SAMN05216561_1182"/>
<keyword evidence="3" id="KW-1185">Reference proteome</keyword>
<feature type="region of interest" description="Disordered" evidence="1">
    <location>
        <begin position="154"/>
        <end position="188"/>
    </location>
</feature>
<evidence type="ECO:0000313" key="2">
    <source>
        <dbReference type="EMBL" id="SFJ08529.1"/>
    </source>
</evidence>
<feature type="compositionally biased region" description="Pro residues" evidence="1">
    <location>
        <begin position="235"/>
        <end position="247"/>
    </location>
</feature>
<reference evidence="2 3" key="1">
    <citation type="submission" date="2016-10" db="EMBL/GenBank/DDBJ databases">
        <authorList>
            <person name="de Groot N.N."/>
        </authorList>
    </citation>
    <scope>NUCLEOTIDE SEQUENCE [LARGE SCALE GENOMIC DNA]</scope>
    <source>
        <strain evidence="2 3">CGMCC 1.11156</strain>
    </source>
</reference>
<gene>
    <name evidence="2" type="ORF">SAMN05216561_1182</name>
</gene>
<name>A0A1I3NH72_9ACTN</name>
<organism evidence="2 3">
    <name type="scientific">Nocardioides psychrotolerans</name>
    <dbReference type="NCBI Taxonomy" id="1005945"/>
    <lineage>
        <taxon>Bacteria</taxon>
        <taxon>Bacillati</taxon>
        <taxon>Actinomycetota</taxon>
        <taxon>Actinomycetes</taxon>
        <taxon>Propionibacteriales</taxon>
        <taxon>Nocardioidaceae</taxon>
        <taxon>Nocardioides</taxon>
    </lineage>
</organism>
<accession>A0A1I3NH72</accession>
<dbReference type="Proteomes" id="UP000198649">
    <property type="component" value="Unassembled WGS sequence"/>
</dbReference>
<dbReference type="EMBL" id="FOQG01000018">
    <property type="protein sequence ID" value="SFJ08529.1"/>
    <property type="molecule type" value="Genomic_DNA"/>
</dbReference>
<evidence type="ECO:0000313" key="3">
    <source>
        <dbReference type="Proteomes" id="UP000198649"/>
    </source>
</evidence>
<proteinExistence type="predicted"/>
<feature type="compositionally biased region" description="Basic residues" evidence="1">
    <location>
        <begin position="100"/>
        <end position="113"/>
    </location>
</feature>
<feature type="compositionally biased region" description="Basic and acidic residues" evidence="1">
    <location>
        <begin position="175"/>
        <end position="188"/>
    </location>
</feature>
<dbReference type="AlphaFoldDB" id="A0A1I3NH72"/>
<protein>
    <submittedName>
        <fullName evidence="2">Uncharacterized protein</fullName>
    </submittedName>
</protein>
<feature type="region of interest" description="Disordered" evidence="1">
    <location>
        <begin position="235"/>
        <end position="298"/>
    </location>
</feature>
<sequence length="298" mass="31838">MVMEVAGDPLPILKRGGQMTEDLVANLERDPQEAFHGRVVRREADRPAVALHLGIHAVMDELVQTPLLPSAPMAPYCTPTFSTAASSIWCSAAERSRRSTARRFASRRRRRRVGTSGTSGTSWSDQIADRPSPWTVRGEVVACRALRALKDAKSSLTARSAAAGMRGLGHPRSSSARDPHDRGHDLSGRQHIGVLADPALVQAAGDDGPLEGEASSRELSLVSTLPCPVPPRPRAPCPRAPAPPVPKVPCRADDRPCRDPPPSATVMLEAPGSRSRASESRHLGLPPQQRGSAMTADV</sequence>